<dbReference type="InterPro" id="IPR035513">
    <property type="entry name" value="Invertase/methylesterase_inhib"/>
</dbReference>
<dbReference type="RefSeq" id="XP_022155317.1">
    <property type="nucleotide sequence ID" value="XM_022299625.1"/>
</dbReference>
<dbReference type="InterPro" id="IPR052421">
    <property type="entry name" value="PCW_Enzyme_Inhibitor"/>
</dbReference>
<protein>
    <submittedName>
        <fullName evidence="6">Uncharacterized protein LOC111022449</fullName>
    </submittedName>
</protein>
<gene>
    <name evidence="6" type="primary">LOC111022449</name>
</gene>
<accession>A0A6J1DP11</accession>
<evidence type="ECO:0000256" key="1">
    <source>
        <dbReference type="ARBA" id="ARBA00022729"/>
    </source>
</evidence>
<dbReference type="GeneID" id="111022449"/>
<evidence type="ECO:0000259" key="4">
    <source>
        <dbReference type="SMART" id="SM00856"/>
    </source>
</evidence>
<organism evidence="5 6">
    <name type="scientific">Momordica charantia</name>
    <name type="common">Bitter gourd</name>
    <name type="synonym">Balsam pear</name>
    <dbReference type="NCBI Taxonomy" id="3673"/>
    <lineage>
        <taxon>Eukaryota</taxon>
        <taxon>Viridiplantae</taxon>
        <taxon>Streptophyta</taxon>
        <taxon>Embryophyta</taxon>
        <taxon>Tracheophyta</taxon>
        <taxon>Spermatophyta</taxon>
        <taxon>Magnoliopsida</taxon>
        <taxon>eudicotyledons</taxon>
        <taxon>Gunneridae</taxon>
        <taxon>Pentapetalae</taxon>
        <taxon>rosids</taxon>
        <taxon>fabids</taxon>
        <taxon>Cucurbitales</taxon>
        <taxon>Cucurbitaceae</taxon>
        <taxon>Momordiceae</taxon>
        <taxon>Momordica</taxon>
    </lineage>
</organism>
<dbReference type="GO" id="GO:0004857">
    <property type="term" value="F:enzyme inhibitor activity"/>
    <property type="evidence" value="ECO:0007669"/>
    <property type="project" value="InterPro"/>
</dbReference>
<evidence type="ECO:0000313" key="6">
    <source>
        <dbReference type="RefSeq" id="XP_022155317.1"/>
    </source>
</evidence>
<dbReference type="CDD" id="cd15800">
    <property type="entry name" value="PMEI-like_2"/>
    <property type="match status" value="1"/>
</dbReference>
<dbReference type="PANTHER" id="PTHR36710">
    <property type="entry name" value="PECTINESTERASE INHIBITOR-LIKE"/>
    <property type="match status" value="1"/>
</dbReference>
<comment type="similarity">
    <text evidence="3">Belongs to the PMEI family.</text>
</comment>
<dbReference type="SUPFAM" id="SSF101148">
    <property type="entry name" value="Plant invertase/pectin methylesterase inhibitor"/>
    <property type="match status" value="1"/>
</dbReference>
<dbReference type="Pfam" id="PF04043">
    <property type="entry name" value="PMEI"/>
    <property type="match status" value="1"/>
</dbReference>
<keyword evidence="5" id="KW-1185">Reference proteome</keyword>
<proteinExistence type="inferred from homology"/>
<dbReference type="AlphaFoldDB" id="A0A6J1DP11"/>
<dbReference type="PANTHER" id="PTHR36710:SF21">
    <property type="entry name" value="PECTINESTERASE INHIBITOR DOMAIN-CONTAINING PROTEIN"/>
    <property type="match status" value="1"/>
</dbReference>
<feature type="domain" description="Pectinesterase inhibitor" evidence="4">
    <location>
        <begin position="25"/>
        <end position="172"/>
    </location>
</feature>
<dbReference type="Gene3D" id="1.20.140.40">
    <property type="entry name" value="Invertase/pectin methylesterase inhibitor family protein"/>
    <property type="match status" value="1"/>
</dbReference>
<dbReference type="Proteomes" id="UP000504603">
    <property type="component" value="Unplaced"/>
</dbReference>
<evidence type="ECO:0000256" key="3">
    <source>
        <dbReference type="ARBA" id="ARBA00038471"/>
    </source>
</evidence>
<name>A0A6J1DP11_MOMCH</name>
<dbReference type="OrthoDB" id="770764at2759"/>
<evidence type="ECO:0000313" key="5">
    <source>
        <dbReference type="Proteomes" id="UP000504603"/>
    </source>
</evidence>
<keyword evidence="1" id="KW-0732">Signal</keyword>
<reference evidence="6" key="1">
    <citation type="submission" date="2025-08" db="UniProtKB">
        <authorList>
            <consortium name="RefSeq"/>
        </authorList>
    </citation>
    <scope>IDENTIFICATION</scope>
</reference>
<evidence type="ECO:0000256" key="2">
    <source>
        <dbReference type="ARBA" id="ARBA00023157"/>
    </source>
</evidence>
<keyword evidence="2" id="KW-1015">Disulfide bond</keyword>
<dbReference type="NCBIfam" id="TIGR01614">
    <property type="entry name" value="PME_inhib"/>
    <property type="match status" value="1"/>
</dbReference>
<dbReference type="SMART" id="SM00856">
    <property type="entry name" value="PMEI"/>
    <property type="match status" value="1"/>
</dbReference>
<dbReference type="KEGG" id="mcha:111022449"/>
<dbReference type="InterPro" id="IPR006501">
    <property type="entry name" value="Pectinesterase_inhib_dom"/>
</dbReference>
<sequence length="177" mass="19388">MFDDMIEAMSEIPEFVPTTTEWNGTDPIDLSKICSNTDNPQLCTKSISTHLKPGTNQIDPVSALKTEIGESIIKVQNAMERARELRKDPSTSKLANVCLATCLDTYNLAIFDLKKVLESIEHHDAGTMESYLSAVLSNIGTCDDSFAEMGLVSPLDNLAIELNKFASNCLAISKMLL</sequence>